<dbReference type="PIRSF" id="PIRSF018266">
    <property type="entry name" value="FecR"/>
    <property type="match status" value="1"/>
</dbReference>
<evidence type="ECO:0000256" key="1">
    <source>
        <dbReference type="SAM" id="Phobius"/>
    </source>
</evidence>
<dbReference type="Gene3D" id="2.60.120.1440">
    <property type="match status" value="1"/>
</dbReference>
<gene>
    <name evidence="4" type="ORF">SAMN05660841_04006</name>
</gene>
<organism evidence="4 5">
    <name type="scientific">Sphingobacterium nematocida</name>
    <dbReference type="NCBI Taxonomy" id="1513896"/>
    <lineage>
        <taxon>Bacteria</taxon>
        <taxon>Pseudomonadati</taxon>
        <taxon>Bacteroidota</taxon>
        <taxon>Sphingobacteriia</taxon>
        <taxon>Sphingobacteriales</taxon>
        <taxon>Sphingobacteriaceae</taxon>
        <taxon>Sphingobacterium</taxon>
    </lineage>
</organism>
<keyword evidence="5" id="KW-1185">Reference proteome</keyword>
<dbReference type="Pfam" id="PF04773">
    <property type="entry name" value="FecR"/>
    <property type="match status" value="1"/>
</dbReference>
<dbReference type="FunFam" id="2.60.120.1440:FF:000001">
    <property type="entry name" value="Putative anti-sigma factor"/>
    <property type="match status" value="1"/>
</dbReference>
<evidence type="ECO:0000313" key="4">
    <source>
        <dbReference type="EMBL" id="SKC06996.1"/>
    </source>
</evidence>
<dbReference type="InterPro" id="IPR012373">
    <property type="entry name" value="Ferrdict_sens_TM"/>
</dbReference>
<dbReference type="EMBL" id="FUZF01000024">
    <property type="protein sequence ID" value="SKC06996.1"/>
    <property type="molecule type" value="Genomic_DNA"/>
</dbReference>
<dbReference type="InterPro" id="IPR032508">
    <property type="entry name" value="FecR_C"/>
</dbReference>
<dbReference type="Pfam" id="PF16344">
    <property type="entry name" value="FecR_C"/>
    <property type="match status" value="1"/>
</dbReference>
<proteinExistence type="predicted"/>
<protein>
    <submittedName>
        <fullName evidence="4">FecR family protein</fullName>
    </submittedName>
</protein>
<feature type="transmembrane region" description="Helical" evidence="1">
    <location>
        <begin position="73"/>
        <end position="93"/>
    </location>
</feature>
<feature type="domain" description="Protein FecR C-terminal" evidence="3">
    <location>
        <begin position="308"/>
        <end position="376"/>
    </location>
</feature>
<evidence type="ECO:0000259" key="3">
    <source>
        <dbReference type="Pfam" id="PF16344"/>
    </source>
</evidence>
<keyword evidence="1" id="KW-1133">Transmembrane helix</keyword>
<sequence>MDSKHAKEILERYRLGTCSEEEKSWVENWHLQQLKDSSYTPDMEQLSAIHEEVKNKVDLHIRDNKKEIRRKTIIIKISTVAASLLLLIGVGYFSSKQSYTPSEEDNTSAQLDIQPGGNKALLLSSDGSAVELSEDNNTILVGDNISYAEGPDIQQGSGNKLKVEAVTFHTLQTPKAGEYNIVLSDGTKVWLNAYSSLKFPSRFDAKERLVELTGEAYFEVSPNKSKPFKVRSQDQTIEVLGTHFNVSAYQSESTKTTLLEGSVKIYSAANSDSKLLKPGQQSTTNRQSEQIQLANINPEHALAWKNGYFNFDNETLASIMSKIERWYDVEVEFEKAPSEKTYIGAVSRFRNLSAVLRALEETANVKFKRSGRKIIVTS</sequence>
<evidence type="ECO:0000313" key="5">
    <source>
        <dbReference type="Proteomes" id="UP000190150"/>
    </source>
</evidence>
<name>A0A1T5GF06_9SPHI</name>
<dbReference type="Proteomes" id="UP000190150">
    <property type="component" value="Unassembled WGS sequence"/>
</dbReference>
<dbReference type="RefSeq" id="WP_079645650.1">
    <property type="nucleotide sequence ID" value="NZ_FUZF01000024.1"/>
</dbReference>
<dbReference type="PANTHER" id="PTHR30273">
    <property type="entry name" value="PERIPLASMIC SIGNAL SENSOR AND SIGMA FACTOR ACTIVATOR FECR-RELATED"/>
    <property type="match status" value="1"/>
</dbReference>
<dbReference type="GO" id="GO:0016989">
    <property type="term" value="F:sigma factor antagonist activity"/>
    <property type="evidence" value="ECO:0007669"/>
    <property type="project" value="TreeGrafter"/>
</dbReference>
<dbReference type="AlphaFoldDB" id="A0A1T5GF06"/>
<dbReference type="OrthoDB" id="1099963at2"/>
<dbReference type="Gene3D" id="3.55.50.30">
    <property type="match status" value="1"/>
</dbReference>
<evidence type="ECO:0000259" key="2">
    <source>
        <dbReference type="Pfam" id="PF04773"/>
    </source>
</evidence>
<keyword evidence="1" id="KW-0812">Transmembrane</keyword>
<feature type="domain" description="FecR protein" evidence="2">
    <location>
        <begin position="170"/>
        <end position="264"/>
    </location>
</feature>
<reference evidence="5" key="1">
    <citation type="submission" date="2017-02" db="EMBL/GenBank/DDBJ databases">
        <authorList>
            <person name="Varghese N."/>
            <person name="Submissions S."/>
        </authorList>
    </citation>
    <scope>NUCLEOTIDE SEQUENCE [LARGE SCALE GENOMIC DNA]</scope>
    <source>
        <strain evidence="5">DSM 24091</strain>
    </source>
</reference>
<accession>A0A1T5GF06</accession>
<dbReference type="InterPro" id="IPR006860">
    <property type="entry name" value="FecR"/>
</dbReference>
<dbReference type="PANTHER" id="PTHR30273:SF2">
    <property type="entry name" value="PROTEIN FECR"/>
    <property type="match status" value="1"/>
</dbReference>
<keyword evidence="1" id="KW-0472">Membrane</keyword>
<dbReference type="STRING" id="1513896.SAMN05660841_04006"/>